<dbReference type="EC" id="5.1.3.3" evidence="5"/>
<dbReference type="GO" id="GO:0006006">
    <property type="term" value="P:glucose metabolic process"/>
    <property type="evidence" value="ECO:0007669"/>
    <property type="project" value="TreeGrafter"/>
</dbReference>
<dbReference type="NCBIfam" id="NF008277">
    <property type="entry name" value="PRK11055.1"/>
    <property type="match status" value="1"/>
</dbReference>
<dbReference type="GO" id="GO:0004034">
    <property type="term" value="F:aldose 1-epimerase activity"/>
    <property type="evidence" value="ECO:0007669"/>
    <property type="project" value="UniProtKB-EC"/>
</dbReference>
<evidence type="ECO:0000256" key="5">
    <source>
        <dbReference type="PIRNR" id="PIRNR005096"/>
    </source>
</evidence>
<proteinExistence type="inferred from homology"/>
<dbReference type="PANTHER" id="PTHR10091">
    <property type="entry name" value="ALDOSE-1-EPIMERASE"/>
    <property type="match status" value="1"/>
</dbReference>
<protein>
    <recommendedName>
        <fullName evidence="5">Aldose 1-epimerase</fullName>
        <ecNumber evidence="5">5.1.3.3</ecNumber>
    </recommendedName>
</protein>
<dbReference type="InterPro" id="IPR047215">
    <property type="entry name" value="Galactose_mutarotase-like"/>
</dbReference>
<evidence type="ECO:0000256" key="3">
    <source>
        <dbReference type="ARBA" id="ARBA00023235"/>
    </source>
</evidence>
<dbReference type="Gene3D" id="2.70.98.10">
    <property type="match status" value="1"/>
</dbReference>
<dbReference type="PIRSF" id="PIRSF005096">
    <property type="entry name" value="GALM"/>
    <property type="match status" value="1"/>
</dbReference>
<organism evidence="9 10">
    <name type="scientific">Ferrimonas aestuarii</name>
    <dbReference type="NCBI Taxonomy" id="2569539"/>
    <lineage>
        <taxon>Bacteria</taxon>
        <taxon>Pseudomonadati</taxon>
        <taxon>Pseudomonadota</taxon>
        <taxon>Gammaproteobacteria</taxon>
        <taxon>Alteromonadales</taxon>
        <taxon>Ferrimonadaceae</taxon>
        <taxon>Ferrimonas</taxon>
    </lineage>
</organism>
<evidence type="ECO:0000313" key="10">
    <source>
        <dbReference type="Proteomes" id="UP000305675"/>
    </source>
</evidence>
<feature type="active site" description="Proton acceptor" evidence="6">
    <location>
        <position position="321"/>
    </location>
</feature>
<dbReference type="PANTHER" id="PTHR10091:SF0">
    <property type="entry name" value="GALACTOSE MUTAROTASE"/>
    <property type="match status" value="1"/>
</dbReference>
<dbReference type="SUPFAM" id="SSF74650">
    <property type="entry name" value="Galactose mutarotase-like"/>
    <property type="match status" value="1"/>
</dbReference>
<gene>
    <name evidence="9" type="ORF">FCL42_12460</name>
</gene>
<comment type="catalytic activity">
    <reaction evidence="5">
        <text>alpha-D-glucose = beta-D-glucose</text>
        <dbReference type="Rhea" id="RHEA:10264"/>
        <dbReference type="ChEBI" id="CHEBI:15903"/>
        <dbReference type="ChEBI" id="CHEBI:17925"/>
        <dbReference type="EC" id="5.1.3.3"/>
    </reaction>
</comment>
<dbReference type="InterPro" id="IPR014718">
    <property type="entry name" value="GH-type_carb-bd"/>
</dbReference>
<evidence type="ECO:0000256" key="7">
    <source>
        <dbReference type="PIRSR" id="PIRSR005096-2"/>
    </source>
</evidence>
<dbReference type="GO" id="GO:0033499">
    <property type="term" value="P:galactose catabolic process via UDP-galactose, Leloir pathway"/>
    <property type="evidence" value="ECO:0007669"/>
    <property type="project" value="TreeGrafter"/>
</dbReference>
<dbReference type="InterPro" id="IPR015443">
    <property type="entry name" value="Aldose_1-epimerase"/>
</dbReference>
<comment type="pathway">
    <text evidence="1 5">Carbohydrate metabolism; hexose metabolism.</text>
</comment>
<dbReference type="UniPathway" id="UPA00242"/>
<reference evidence="9 10" key="1">
    <citation type="submission" date="2019-04" db="EMBL/GenBank/DDBJ databases">
        <authorList>
            <person name="Hwang J.C."/>
        </authorList>
    </citation>
    <scope>NUCLEOTIDE SEQUENCE [LARGE SCALE GENOMIC DNA]</scope>
    <source>
        <strain evidence="9 10">IMCC35002</strain>
    </source>
</reference>
<dbReference type="Pfam" id="PF01263">
    <property type="entry name" value="Aldose_epim"/>
    <property type="match status" value="1"/>
</dbReference>
<dbReference type="Proteomes" id="UP000305675">
    <property type="component" value="Unassembled WGS sequence"/>
</dbReference>
<dbReference type="OrthoDB" id="9779408at2"/>
<comment type="caution">
    <text evidence="9">The sequence shown here is derived from an EMBL/GenBank/DDBJ whole genome shotgun (WGS) entry which is preliminary data.</text>
</comment>
<sequence length="356" mass="39540">MLPSSTRKPVQEPVVSVSITSLPAWEHYRVGLLPRYQLDNGQIRMEVLALGGIVRKLELKRDDGSWQNLVLGCDSAGDYLSQKACLGSIVGRWANRIANSSCKVDGQTLELDANLYPHHLHGGLAGFHHRVFQLCPIEDGLQLKLTSADGEAGFPGNLDVVVNYRLDGSNWKVEMAAEVDKPCPVNLTQHSYFNFGHALTDYQLECHAPYIVLTDNEGIPVTLERSDKSPLNLSGNARIGDLFEQPLEEIRQVGGLDHCYLWTNDDRQLKPRVTVTAPTTGLKMTLHSDQPGMQIYTGNHLGGTPAYEGRCYKHHQGIALEPGLWPDAPNQPGDTKGILRPGERYQHTSVYQFERI</sequence>
<evidence type="ECO:0000256" key="4">
    <source>
        <dbReference type="ARBA" id="ARBA00023277"/>
    </source>
</evidence>
<keyword evidence="10" id="KW-1185">Reference proteome</keyword>
<keyword evidence="3 5" id="KW-0413">Isomerase</keyword>
<evidence type="ECO:0000313" key="9">
    <source>
        <dbReference type="EMBL" id="TKB54202.1"/>
    </source>
</evidence>
<dbReference type="InterPro" id="IPR011013">
    <property type="entry name" value="Gal_mutarotase_sf_dom"/>
</dbReference>
<accession>A0A4U1BLN8</accession>
<name>A0A4U1BLN8_9GAMM</name>
<evidence type="ECO:0000256" key="1">
    <source>
        <dbReference type="ARBA" id="ARBA00005028"/>
    </source>
</evidence>
<feature type="binding site" evidence="7">
    <location>
        <position position="257"/>
    </location>
    <ligand>
        <name>beta-D-galactose</name>
        <dbReference type="ChEBI" id="CHEBI:27667"/>
    </ligand>
</feature>
<dbReference type="InterPro" id="IPR008183">
    <property type="entry name" value="Aldose_1/G6P_1-epimerase"/>
</dbReference>
<comment type="similarity">
    <text evidence="2 5">Belongs to the aldose epimerase family.</text>
</comment>
<feature type="binding site" evidence="8">
    <location>
        <begin position="95"/>
        <end position="96"/>
    </location>
    <ligand>
        <name>beta-D-galactose</name>
        <dbReference type="ChEBI" id="CHEBI:27667"/>
    </ligand>
</feature>
<evidence type="ECO:0000256" key="6">
    <source>
        <dbReference type="PIRSR" id="PIRSR005096-1"/>
    </source>
</evidence>
<dbReference type="CDD" id="cd09019">
    <property type="entry name" value="galactose_mutarotase_like"/>
    <property type="match status" value="1"/>
</dbReference>
<dbReference type="EMBL" id="SWCJ01000009">
    <property type="protein sequence ID" value="TKB54202.1"/>
    <property type="molecule type" value="Genomic_DNA"/>
</dbReference>
<keyword evidence="4 5" id="KW-0119">Carbohydrate metabolism</keyword>
<dbReference type="GO" id="GO:0005737">
    <property type="term" value="C:cytoplasm"/>
    <property type="evidence" value="ECO:0007669"/>
    <property type="project" value="TreeGrafter"/>
</dbReference>
<feature type="binding site" evidence="8">
    <location>
        <begin position="190"/>
        <end position="192"/>
    </location>
    <ligand>
        <name>beta-D-galactose</name>
        <dbReference type="ChEBI" id="CHEBI:27667"/>
    </ligand>
</feature>
<dbReference type="GO" id="GO:0030246">
    <property type="term" value="F:carbohydrate binding"/>
    <property type="evidence" value="ECO:0007669"/>
    <property type="project" value="InterPro"/>
</dbReference>
<feature type="active site" description="Proton donor" evidence="6">
    <location>
        <position position="190"/>
    </location>
</feature>
<evidence type="ECO:0000256" key="2">
    <source>
        <dbReference type="ARBA" id="ARBA00006206"/>
    </source>
</evidence>
<evidence type="ECO:0000256" key="8">
    <source>
        <dbReference type="PIRSR" id="PIRSR005096-3"/>
    </source>
</evidence>
<dbReference type="AlphaFoldDB" id="A0A4U1BLN8"/>